<proteinExistence type="predicted"/>
<name>A0A0K2SX82_LEPSM</name>
<organism evidence="1">
    <name type="scientific">Lepeophtheirus salmonis</name>
    <name type="common">Salmon louse</name>
    <name type="synonym">Caligus salmonis</name>
    <dbReference type="NCBI Taxonomy" id="72036"/>
    <lineage>
        <taxon>Eukaryota</taxon>
        <taxon>Metazoa</taxon>
        <taxon>Ecdysozoa</taxon>
        <taxon>Arthropoda</taxon>
        <taxon>Crustacea</taxon>
        <taxon>Multicrustacea</taxon>
        <taxon>Hexanauplia</taxon>
        <taxon>Copepoda</taxon>
        <taxon>Siphonostomatoida</taxon>
        <taxon>Caligidae</taxon>
        <taxon>Lepeophtheirus</taxon>
    </lineage>
</organism>
<evidence type="ECO:0000313" key="1">
    <source>
        <dbReference type="EMBL" id="CDW18150.1"/>
    </source>
</evidence>
<dbReference type="EMBL" id="HACA01000789">
    <property type="protein sequence ID" value="CDW18150.1"/>
    <property type="molecule type" value="Transcribed_RNA"/>
</dbReference>
<dbReference type="AlphaFoldDB" id="A0A0K2SX82"/>
<sequence>MFSSQGESIAPSCCLQTSICQNGVCTNNNFVNTSHHGKDGAVWDECGGDFVSKRHSKVTAAVERRSLSYNHMKLSILGSLFQKGFHSRRFP</sequence>
<reference evidence="1" key="1">
    <citation type="submission" date="2014-05" db="EMBL/GenBank/DDBJ databases">
        <authorList>
            <person name="Chronopoulou M."/>
        </authorList>
    </citation>
    <scope>NUCLEOTIDE SEQUENCE</scope>
    <source>
        <tissue evidence="1">Whole organism</tissue>
    </source>
</reference>
<accession>A0A0K2SX82</accession>
<protein>
    <submittedName>
        <fullName evidence="1">Uncharacterized protein</fullName>
    </submittedName>
</protein>